<dbReference type="Gene3D" id="3.40.50.1820">
    <property type="entry name" value="alpha/beta hydrolase"/>
    <property type="match status" value="1"/>
</dbReference>
<gene>
    <name evidence="2" type="ORF">A176_000896</name>
</gene>
<reference evidence="2 3" key="1">
    <citation type="journal article" date="2016" name="PLoS ONE">
        <title>Complete Genome Sequence and Comparative Genomics of a Novel Myxobacterium Myxococcus hansupus.</title>
        <authorList>
            <person name="Sharma G."/>
            <person name="Narwani T."/>
            <person name="Subramanian S."/>
        </authorList>
    </citation>
    <scope>NUCLEOTIDE SEQUENCE [LARGE SCALE GENOMIC DNA]</scope>
    <source>
        <strain evidence="3">mixupus</strain>
    </source>
</reference>
<dbReference type="InterPro" id="IPR007751">
    <property type="entry name" value="DUF676_lipase-like"/>
</dbReference>
<dbReference type="AlphaFoldDB" id="A0A0H4WMJ9"/>
<dbReference type="SUPFAM" id="SSF53474">
    <property type="entry name" value="alpha/beta-Hydrolases"/>
    <property type="match status" value="1"/>
</dbReference>
<dbReference type="EMBL" id="CP012109">
    <property type="protein sequence ID" value="AKQ63984.1"/>
    <property type="molecule type" value="Genomic_DNA"/>
</dbReference>
<evidence type="ECO:0000313" key="2">
    <source>
        <dbReference type="EMBL" id="AKQ63984.1"/>
    </source>
</evidence>
<sequence>MKWIQSGVVAGLFAGVLGLLPAGAWAGAAKTQHPVVFAHGMGGFDDLLGYDYWGNDFGMFVGKACATRFEVNCNSDLDPGQRAFVAQVAAFQSSEVRGLDLADDIEGFMATAGVSKVSIIGHSQGGIDARKAARVLRERRGVTSVVVLASIASPHRGSPVAKYILDQKPGVTSVIAALARYYGNSVYEPGNDAYAAAKQLVYNDYSATDGVVTGMKVFNEKYPVSSNYAERYVSLITAQHGVNVNPALYLLKEFLFDIDGNGYCVGDGDNDGAAGCGDGVRNEADDDGVVGINSQQMGRRLRYHDALFGFDSVLEDTSIPALTDLNAPSRLQSTSMSSVVPQDHLDVVGVGPDLFDEPEFYAALIHYISVHD</sequence>
<dbReference type="RefSeq" id="WP_002635831.1">
    <property type="nucleotide sequence ID" value="NZ_CP012109.1"/>
</dbReference>
<accession>A0A0H4WMJ9</accession>
<dbReference type="OrthoDB" id="2004167at2"/>
<evidence type="ECO:0000313" key="3">
    <source>
        <dbReference type="Proteomes" id="UP000009026"/>
    </source>
</evidence>
<dbReference type="STRING" id="1297742.A176_000896"/>
<dbReference type="PATRIC" id="fig|1297742.4.peg.912"/>
<protein>
    <submittedName>
        <fullName evidence="2">Lipase</fullName>
    </submittedName>
</protein>
<dbReference type="KEGG" id="mym:A176_000896"/>
<feature type="domain" description="DUF676" evidence="1">
    <location>
        <begin position="92"/>
        <end position="158"/>
    </location>
</feature>
<dbReference type="Pfam" id="PF05057">
    <property type="entry name" value="DUF676"/>
    <property type="match status" value="1"/>
</dbReference>
<dbReference type="eggNOG" id="COG1075">
    <property type="taxonomic scope" value="Bacteria"/>
</dbReference>
<keyword evidence="3" id="KW-1185">Reference proteome</keyword>
<dbReference type="Proteomes" id="UP000009026">
    <property type="component" value="Chromosome"/>
</dbReference>
<name>A0A0H4WMJ9_9BACT</name>
<dbReference type="InterPro" id="IPR029058">
    <property type="entry name" value="AB_hydrolase_fold"/>
</dbReference>
<proteinExistence type="predicted"/>
<evidence type="ECO:0000259" key="1">
    <source>
        <dbReference type="Pfam" id="PF05057"/>
    </source>
</evidence>
<organism evidence="2 3">
    <name type="scientific">Pseudomyxococcus hansupus</name>
    <dbReference type="NCBI Taxonomy" id="1297742"/>
    <lineage>
        <taxon>Bacteria</taxon>
        <taxon>Pseudomonadati</taxon>
        <taxon>Myxococcota</taxon>
        <taxon>Myxococcia</taxon>
        <taxon>Myxococcales</taxon>
        <taxon>Cystobacterineae</taxon>
        <taxon>Myxococcaceae</taxon>
        <taxon>Pseudomyxococcus</taxon>
    </lineage>
</organism>